<evidence type="ECO:0000313" key="14">
    <source>
        <dbReference type="Proteomes" id="UP000825935"/>
    </source>
</evidence>
<feature type="chain" id="PRO_5035832512" evidence="10">
    <location>
        <begin position="20"/>
        <end position="639"/>
    </location>
</feature>
<dbReference type="CDD" id="cd14066">
    <property type="entry name" value="STKc_IRAK"/>
    <property type="match status" value="1"/>
</dbReference>
<dbReference type="InterPro" id="IPR038408">
    <property type="entry name" value="GNK2_sf"/>
</dbReference>
<dbReference type="GO" id="GO:0005524">
    <property type="term" value="F:ATP binding"/>
    <property type="evidence" value="ECO:0007669"/>
    <property type="project" value="UniProtKB-UniRule"/>
</dbReference>
<keyword evidence="1" id="KW-0723">Serine/threonine-protein kinase</keyword>
<keyword evidence="2" id="KW-0808">Transferase</keyword>
<feature type="domain" description="Gnk2-homologous" evidence="12">
    <location>
        <begin position="27"/>
        <end position="131"/>
    </location>
</feature>
<evidence type="ECO:0000256" key="9">
    <source>
        <dbReference type="SAM" id="Phobius"/>
    </source>
</evidence>
<evidence type="ECO:0000259" key="12">
    <source>
        <dbReference type="PROSITE" id="PS51473"/>
    </source>
</evidence>
<dbReference type="FunFam" id="1.10.510.10:FF:000336">
    <property type="entry name" value="Cysteine-rich receptor-like protein kinase 2"/>
    <property type="match status" value="1"/>
</dbReference>
<dbReference type="PROSITE" id="PS00107">
    <property type="entry name" value="PROTEIN_KINASE_ATP"/>
    <property type="match status" value="1"/>
</dbReference>
<dbReference type="PROSITE" id="PS00108">
    <property type="entry name" value="PROTEIN_KINASE_ST"/>
    <property type="match status" value="1"/>
</dbReference>
<name>A0A8T2QL59_CERRI</name>
<dbReference type="InterPro" id="IPR017441">
    <property type="entry name" value="Protein_kinase_ATP_BS"/>
</dbReference>
<dbReference type="InterPro" id="IPR011009">
    <property type="entry name" value="Kinase-like_dom_sf"/>
</dbReference>
<feature type="signal peptide" evidence="10">
    <location>
        <begin position="1"/>
        <end position="19"/>
    </location>
</feature>
<protein>
    <submittedName>
        <fullName evidence="13">Uncharacterized protein</fullName>
    </submittedName>
</protein>
<dbReference type="CDD" id="cd23509">
    <property type="entry name" value="Gnk2-like"/>
    <property type="match status" value="2"/>
</dbReference>
<dbReference type="PROSITE" id="PS51473">
    <property type="entry name" value="GNK2"/>
    <property type="match status" value="2"/>
</dbReference>
<dbReference type="OrthoDB" id="1916379at2759"/>
<evidence type="ECO:0000256" key="10">
    <source>
        <dbReference type="SAM" id="SignalP"/>
    </source>
</evidence>
<gene>
    <name evidence="13" type="ORF">KP509_34G059000</name>
</gene>
<sequence length="639" mass="69957">MAALLLLFFFFLLPQSSFQAVPTDFLTSWYQDCLRNSSSSLTTTFSRNLDTALRNFSTIASEGINYSATTVGLSGTDPVYAVFQCRGDLTTQSCSVCVQNATSRLPDACPKSVGARIQLEGCFVRYDNSSFFSLDSDAIELLCNVENTSDVTALTAIQNVMGKVVNLAPTQGGFASAVENGAYAEAQCIGYINSSECLQCLTAHPYRTFCDSSIGKRVYTDSCFYRFELYNFLDTLPSPPPAPVPAAPPAAPPASRSAAPPILLPVSSENSNGSKIAIIIGVIVPVVGITILAIAVLVYCRKGRQSKGSRFERQGSTLPDIPEFGKVFSLKELEIATQGFRPSYKIGEGGFGVVYKGTLMNGQELAVKRLTIGSQARKEEFLNEVKLITSVQHKNLIKLLGCCVEDSQRILVYEYLPNQSLDGFLFGGTQKKNVLDWRIRYEIILGMAKGLAYLHEESHCQIIHRDIKASNILLDGQLRPVIADFGLARLVKTDASHINTRVAGTIGYLAPEYAIHGELSEKVDVFSFGVVCLEIITAVQNTNGRLLKLVWEHYEGENLPDIVDKRLAKAFSMDEVVRVVHIALLCIQENPKQRPPMSRITLWLSGTSEILDTPIRPTFLNYSAPASSSSKQFTSMSTS</sequence>
<dbReference type="Gene3D" id="3.30.200.20">
    <property type="entry name" value="Phosphorylase Kinase, domain 1"/>
    <property type="match status" value="1"/>
</dbReference>
<dbReference type="FunFam" id="3.30.200.20:FF:000162">
    <property type="entry name" value="Adenine nucleotide alpha hydrolase-like domain kinase"/>
    <property type="match status" value="1"/>
</dbReference>
<feature type="transmembrane region" description="Helical" evidence="9">
    <location>
        <begin position="276"/>
        <end position="300"/>
    </location>
</feature>
<dbReference type="EMBL" id="CM035439">
    <property type="protein sequence ID" value="KAH7284546.1"/>
    <property type="molecule type" value="Genomic_DNA"/>
</dbReference>
<evidence type="ECO:0000256" key="4">
    <source>
        <dbReference type="ARBA" id="ARBA00022777"/>
    </source>
</evidence>
<evidence type="ECO:0000256" key="3">
    <source>
        <dbReference type="ARBA" id="ARBA00022741"/>
    </source>
</evidence>
<dbReference type="PROSITE" id="PS50011">
    <property type="entry name" value="PROTEIN_KINASE_DOM"/>
    <property type="match status" value="1"/>
</dbReference>
<accession>A0A8T2QL59</accession>
<evidence type="ECO:0000313" key="13">
    <source>
        <dbReference type="EMBL" id="KAH7284546.1"/>
    </source>
</evidence>
<dbReference type="PANTHER" id="PTHR47973">
    <property type="entry name" value="CYSTEINE-RICH RECEPTOR-LIKE PROTEIN KINASE 3"/>
    <property type="match status" value="1"/>
</dbReference>
<keyword evidence="3 8" id="KW-0547">Nucleotide-binding</keyword>
<keyword evidence="10" id="KW-0732">Signal</keyword>
<dbReference type="InterPro" id="IPR000719">
    <property type="entry name" value="Prot_kinase_dom"/>
</dbReference>
<dbReference type="InterPro" id="IPR008271">
    <property type="entry name" value="Ser/Thr_kinase_AS"/>
</dbReference>
<dbReference type="InterPro" id="IPR002902">
    <property type="entry name" value="GNK2"/>
</dbReference>
<dbReference type="InterPro" id="IPR052059">
    <property type="entry name" value="CR_Ser/Thr_kinase"/>
</dbReference>
<evidence type="ECO:0000259" key="11">
    <source>
        <dbReference type="PROSITE" id="PS50011"/>
    </source>
</evidence>
<keyword evidence="6" id="KW-0675">Receptor</keyword>
<dbReference type="Gene3D" id="1.10.510.10">
    <property type="entry name" value="Transferase(Phosphotransferase) domain 1"/>
    <property type="match status" value="1"/>
</dbReference>
<dbReference type="SMART" id="SM00220">
    <property type="entry name" value="S_TKc"/>
    <property type="match status" value="1"/>
</dbReference>
<feature type="domain" description="Gnk2-homologous" evidence="12">
    <location>
        <begin position="135"/>
        <end position="232"/>
    </location>
</feature>
<keyword evidence="7" id="KW-0325">Glycoprotein</keyword>
<keyword evidence="4" id="KW-0418">Kinase</keyword>
<keyword evidence="9" id="KW-0472">Membrane</keyword>
<feature type="binding site" evidence="8">
    <location>
        <position position="368"/>
    </location>
    <ligand>
        <name>ATP</name>
        <dbReference type="ChEBI" id="CHEBI:30616"/>
    </ligand>
</feature>
<reference evidence="13" key="1">
    <citation type="submission" date="2021-08" db="EMBL/GenBank/DDBJ databases">
        <title>WGS assembly of Ceratopteris richardii.</title>
        <authorList>
            <person name="Marchant D.B."/>
            <person name="Chen G."/>
            <person name="Jenkins J."/>
            <person name="Shu S."/>
            <person name="Leebens-Mack J."/>
            <person name="Grimwood J."/>
            <person name="Schmutz J."/>
            <person name="Soltis P."/>
            <person name="Soltis D."/>
            <person name="Chen Z.-H."/>
        </authorList>
    </citation>
    <scope>NUCLEOTIDE SEQUENCE</scope>
    <source>
        <strain evidence="13">Whitten #5841</strain>
        <tissue evidence="13">Leaf</tissue>
    </source>
</reference>
<evidence type="ECO:0000256" key="7">
    <source>
        <dbReference type="ARBA" id="ARBA00023180"/>
    </source>
</evidence>
<evidence type="ECO:0000256" key="5">
    <source>
        <dbReference type="ARBA" id="ARBA00022840"/>
    </source>
</evidence>
<dbReference type="AlphaFoldDB" id="A0A8T2QL59"/>
<comment type="caution">
    <text evidence="13">The sequence shown here is derived from an EMBL/GenBank/DDBJ whole genome shotgun (WGS) entry which is preliminary data.</text>
</comment>
<evidence type="ECO:0000256" key="6">
    <source>
        <dbReference type="ARBA" id="ARBA00023170"/>
    </source>
</evidence>
<feature type="domain" description="Protein kinase" evidence="11">
    <location>
        <begin position="340"/>
        <end position="604"/>
    </location>
</feature>
<keyword evidence="5 8" id="KW-0067">ATP-binding</keyword>
<evidence type="ECO:0000256" key="8">
    <source>
        <dbReference type="PROSITE-ProRule" id="PRU10141"/>
    </source>
</evidence>
<organism evidence="13 14">
    <name type="scientific">Ceratopteris richardii</name>
    <name type="common">Triangle waterfern</name>
    <dbReference type="NCBI Taxonomy" id="49495"/>
    <lineage>
        <taxon>Eukaryota</taxon>
        <taxon>Viridiplantae</taxon>
        <taxon>Streptophyta</taxon>
        <taxon>Embryophyta</taxon>
        <taxon>Tracheophyta</taxon>
        <taxon>Polypodiopsida</taxon>
        <taxon>Polypodiidae</taxon>
        <taxon>Polypodiales</taxon>
        <taxon>Pteridineae</taxon>
        <taxon>Pteridaceae</taxon>
        <taxon>Parkerioideae</taxon>
        <taxon>Ceratopteris</taxon>
    </lineage>
</organism>
<dbReference type="GO" id="GO:0004674">
    <property type="term" value="F:protein serine/threonine kinase activity"/>
    <property type="evidence" value="ECO:0007669"/>
    <property type="project" value="UniProtKB-KW"/>
</dbReference>
<dbReference type="Pfam" id="PF07714">
    <property type="entry name" value="PK_Tyr_Ser-Thr"/>
    <property type="match status" value="1"/>
</dbReference>
<dbReference type="Proteomes" id="UP000825935">
    <property type="component" value="Chromosome 34"/>
</dbReference>
<dbReference type="Gene3D" id="3.30.430.20">
    <property type="entry name" value="Gnk2 domain, C-X8-C-X2-C motif"/>
    <property type="match status" value="2"/>
</dbReference>
<keyword evidence="9" id="KW-0812">Transmembrane</keyword>
<evidence type="ECO:0000256" key="1">
    <source>
        <dbReference type="ARBA" id="ARBA00022527"/>
    </source>
</evidence>
<dbReference type="Pfam" id="PF01657">
    <property type="entry name" value="Stress-antifung"/>
    <property type="match status" value="2"/>
</dbReference>
<evidence type="ECO:0000256" key="2">
    <source>
        <dbReference type="ARBA" id="ARBA00022679"/>
    </source>
</evidence>
<keyword evidence="14" id="KW-1185">Reference proteome</keyword>
<dbReference type="OMA" id="HEESHCQ"/>
<proteinExistence type="predicted"/>
<dbReference type="InterPro" id="IPR001245">
    <property type="entry name" value="Ser-Thr/Tyr_kinase_cat_dom"/>
</dbReference>
<dbReference type="SUPFAM" id="SSF56112">
    <property type="entry name" value="Protein kinase-like (PK-like)"/>
    <property type="match status" value="1"/>
</dbReference>
<keyword evidence="9" id="KW-1133">Transmembrane helix</keyword>